<dbReference type="PANTHER" id="PTHR30462:SF0">
    <property type="entry name" value="INTERMEMBRANE TRANSPORT PROTEIN YEBT"/>
    <property type="match status" value="1"/>
</dbReference>
<gene>
    <name evidence="9" type="ORF">E4191_15010</name>
</gene>
<evidence type="ECO:0000256" key="4">
    <source>
        <dbReference type="ARBA" id="ARBA00022692"/>
    </source>
</evidence>
<evidence type="ECO:0000259" key="8">
    <source>
        <dbReference type="Pfam" id="PF02470"/>
    </source>
</evidence>
<name>A0A4P7HR89_9RHOB</name>
<sequence>MSETPPPLQPASPVRKTAAKAAQAGINVVWIVPIVALIVTLGIAWNAFRDRGSVVEIEFADATGITPGDTTLRFREITVGRVEGVRFTDDLARVVVSVRVDTEIAQFIDDQAAFWIVRPQVSAQGVTRLDTVLSGAFIEGYWDSNLSAPADRFIGLERPPLIRDDQPGSWVTLSMDSADGLSEGAPVLFRGVEVGRLENIRLDEGSDRVLADAFVNAPHNERLSSASVFWDTSGFSVSLGAQGVALNVNSLSSLLQGGVAFETFVSGGAPIEPGQEFAVQPDEGTARASRFDDDDASLLRVGMLIDDSLEGLEQGADVQFQGLRVGRVVDLAVSLTEGPGGTPQPRQLVTMIISPRRLGLPDGATAEDALALLTEEVAGGLRGRVASAGFLGTTLMVELVQIPGAAEAAIDTGADPNPLIPSVEGDLDDFTASAQGLVNRIGNLPIEEVLTSARDMLDSVTVLASSQDTRAIPGAVLQAIEDGSLALADISAITGDLRAADSGQTLARMLDEASAAFTAVSEAAVGVPEMVEQIDVAAASVEEFGFAEISLQAEGILADLRAMLGSEDAEELPRNLSNTLEAATGLLTDLRDGGAVGSLNNALTSASGAADQIAASVQQLPQLIGSLQQTASRAETLFASYGDRSAFNSELIGALRELRRATQSIGSVARLIERNPRAFILGR</sequence>
<dbReference type="Proteomes" id="UP000296374">
    <property type="component" value="Chromosome"/>
</dbReference>
<dbReference type="InterPro" id="IPR051800">
    <property type="entry name" value="PqiA-PqiB_transport"/>
</dbReference>
<accession>A0A4P7HR89</accession>
<reference evidence="10" key="1">
    <citation type="submission" date="2019-03" db="EMBL/GenBank/DDBJ databases">
        <authorList>
            <person name="Li J."/>
        </authorList>
    </citation>
    <scope>NUCLEOTIDE SEQUENCE [LARGE SCALE GENOMIC DNA]</scope>
    <source>
        <strain evidence="10">2251</strain>
    </source>
</reference>
<feature type="domain" description="Mce/MlaD" evidence="8">
    <location>
        <begin position="171"/>
        <end position="226"/>
    </location>
</feature>
<evidence type="ECO:0000256" key="3">
    <source>
        <dbReference type="ARBA" id="ARBA00022519"/>
    </source>
</evidence>
<dbReference type="EMBL" id="CP038439">
    <property type="protein sequence ID" value="QBX35851.1"/>
    <property type="molecule type" value="Genomic_DNA"/>
</dbReference>
<dbReference type="GO" id="GO:0005886">
    <property type="term" value="C:plasma membrane"/>
    <property type="evidence" value="ECO:0007669"/>
    <property type="project" value="UniProtKB-SubCell"/>
</dbReference>
<evidence type="ECO:0000313" key="10">
    <source>
        <dbReference type="Proteomes" id="UP000296374"/>
    </source>
</evidence>
<keyword evidence="5 7" id="KW-1133">Transmembrane helix</keyword>
<evidence type="ECO:0000256" key="5">
    <source>
        <dbReference type="ARBA" id="ARBA00022989"/>
    </source>
</evidence>
<dbReference type="InterPro" id="IPR003399">
    <property type="entry name" value="Mce/MlaD"/>
</dbReference>
<dbReference type="Pfam" id="PF02470">
    <property type="entry name" value="MlaD"/>
    <property type="match status" value="2"/>
</dbReference>
<evidence type="ECO:0000256" key="1">
    <source>
        <dbReference type="ARBA" id="ARBA00004533"/>
    </source>
</evidence>
<feature type="domain" description="Mce/MlaD" evidence="8">
    <location>
        <begin position="52"/>
        <end position="127"/>
    </location>
</feature>
<dbReference type="AlphaFoldDB" id="A0A4P7HR89"/>
<evidence type="ECO:0000313" key="9">
    <source>
        <dbReference type="EMBL" id="QBX35851.1"/>
    </source>
</evidence>
<feature type="transmembrane region" description="Helical" evidence="7">
    <location>
        <begin position="24"/>
        <end position="45"/>
    </location>
</feature>
<keyword evidence="6 7" id="KW-0472">Membrane</keyword>
<dbReference type="RefSeq" id="WP_135314116.1">
    <property type="nucleotide sequence ID" value="NZ_CP038439.1"/>
</dbReference>
<evidence type="ECO:0000256" key="6">
    <source>
        <dbReference type="ARBA" id="ARBA00023136"/>
    </source>
</evidence>
<keyword evidence="2" id="KW-1003">Cell membrane</keyword>
<dbReference type="PANTHER" id="PTHR30462">
    <property type="entry name" value="INTERMEMBRANE TRANSPORT PROTEIN PQIB-RELATED"/>
    <property type="match status" value="1"/>
</dbReference>
<organism evidence="9 10">
    <name type="scientific">Paracoccus liaowanqingii</name>
    <dbReference type="NCBI Taxonomy" id="2560053"/>
    <lineage>
        <taxon>Bacteria</taxon>
        <taxon>Pseudomonadati</taxon>
        <taxon>Pseudomonadota</taxon>
        <taxon>Alphaproteobacteria</taxon>
        <taxon>Rhodobacterales</taxon>
        <taxon>Paracoccaceae</taxon>
        <taxon>Paracoccus</taxon>
    </lineage>
</organism>
<evidence type="ECO:0000256" key="2">
    <source>
        <dbReference type="ARBA" id="ARBA00022475"/>
    </source>
</evidence>
<keyword evidence="4 7" id="KW-0812">Transmembrane</keyword>
<dbReference type="KEGG" id="plia:E4191_15010"/>
<protein>
    <submittedName>
        <fullName evidence="9">MCE family protein</fullName>
    </submittedName>
</protein>
<comment type="subcellular location">
    <subcellularLocation>
        <location evidence="1">Cell inner membrane</location>
    </subcellularLocation>
</comment>
<proteinExistence type="predicted"/>
<evidence type="ECO:0000256" key="7">
    <source>
        <dbReference type="SAM" id="Phobius"/>
    </source>
</evidence>
<keyword evidence="3" id="KW-0997">Cell inner membrane</keyword>